<gene>
    <name evidence="2" type="ORF">OEA41_006922</name>
</gene>
<feature type="region of interest" description="Disordered" evidence="1">
    <location>
        <begin position="262"/>
        <end position="291"/>
    </location>
</feature>
<evidence type="ECO:0000256" key="1">
    <source>
        <dbReference type="SAM" id="MobiDB-lite"/>
    </source>
</evidence>
<proteinExistence type="predicted"/>
<dbReference type="Proteomes" id="UP001276659">
    <property type="component" value="Unassembled WGS sequence"/>
</dbReference>
<feature type="compositionally biased region" description="Low complexity" evidence="1">
    <location>
        <begin position="262"/>
        <end position="277"/>
    </location>
</feature>
<accession>A0AAE0DLB4</accession>
<dbReference type="EMBL" id="JASNWA010000007">
    <property type="protein sequence ID" value="KAK3173590.1"/>
    <property type="molecule type" value="Genomic_DNA"/>
</dbReference>
<dbReference type="AlphaFoldDB" id="A0AAE0DLB4"/>
<name>A0AAE0DLB4_9LECA</name>
<comment type="caution">
    <text evidence="2">The sequence shown here is derived from an EMBL/GenBank/DDBJ whole genome shotgun (WGS) entry which is preliminary data.</text>
</comment>
<protein>
    <recommendedName>
        <fullName evidence="4">F-box domain-containing protein</fullName>
    </recommendedName>
</protein>
<evidence type="ECO:0000313" key="2">
    <source>
        <dbReference type="EMBL" id="KAK3173590.1"/>
    </source>
</evidence>
<sequence>MVLLLDLDDEVPDPHADPNEPAGFVLRQHHLNGHPDSSITPAVSKAPQDANVIERPNPNLNGLSAAVACYPIVTQITHNIDLNTLHALSRTCRQIRANLLQYRTRLVQSTLRCENEAQTAQLAALKPAGQKWHILGEAGHLVSGKNCTLKPPSPSHLPARHRRLCPTCLAAPLSALTSHDSPAHSPCTCASEIHLCAPCGTSLATADTTYRRVWTWRTRYSTYLGGLGTGIGEGNEGVKCARGDKCLGAKDVEVEFECSSSSSTSVASNSGSESGGEALTPLGEKKSEEDAGYWRQEIEGLGGIVKKKYRKRERVGGTVREWEDERDGGEVLGREKVGSERSWCGWCGRVVCGGRDLEGEDGEDG</sequence>
<reference evidence="2" key="1">
    <citation type="submission" date="2022-11" db="EMBL/GenBank/DDBJ databases">
        <title>Chromosomal genome sequence assembly and mating type (MAT) locus characterization of the leprose asexual lichenized fungus Lepraria neglecta (Nyl.) Erichsen.</title>
        <authorList>
            <person name="Allen J.L."/>
            <person name="Pfeffer B."/>
        </authorList>
    </citation>
    <scope>NUCLEOTIDE SEQUENCE</scope>
    <source>
        <strain evidence="2">Allen 5258</strain>
    </source>
</reference>
<organism evidence="2 3">
    <name type="scientific">Lepraria neglecta</name>
    <dbReference type="NCBI Taxonomy" id="209136"/>
    <lineage>
        <taxon>Eukaryota</taxon>
        <taxon>Fungi</taxon>
        <taxon>Dikarya</taxon>
        <taxon>Ascomycota</taxon>
        <taxon>Pezizomycotina</taxon>
        <taxon>Lecanoromycetes</taxon>
        <taxon>OSLEUM clade</taxon>
        <taxon>Lecanoromycetidae</taxon>
        <taxon>Lecanorales</taxon>
        <taxon>Lecanorineae</taxon>
        <taxon>Stereocaulaceae</taxon>
        <taxon>Lepraria</taxon>
    </lineage>
</organism>
<evidence type="ECO:0008006" key="4">
    <source>
        <dbReference type="Google" id="ProtNLM"/>
    </source>
</evidence>
<evidence type="ECO:0000313" key="3">
    <source>
        <dbReference type="Proteomes" id="UP001276659"/>
    </source>
</evidence>
<keyword evidence="3" id="KW-1185">Reference proteome</keyword>